<feature type="non-terminal residue" evidence="2">
    <location>
        <position position="1"/>
    </location>
</feature>
<dbReference type="GO" id="GO:0005829">
    <property type="term" value="C:cytosol"/>
    <property type="evidence" value="ECO:0007669"/>
    <property type="project" value="TreeGrafter"/>
</dbReference>
<dbReference type="Gene3D" id="3.20.70.20">
    <property type="match status" value="1"/>
</dbReference>
<gene>
    <name evidence="2" type="ORF">S01H1_31121</name>
</gene>
<name>X0T3N7_9ZZZZ</name>
<sequence>VCEAIKLGNGMPQITNDEVFVTALTNIGVPLKEARNYVPVGCVENAPVNTWGRCNGGYTNLTKVVEFALSNGVCRITGKQAGPRTGDPKSFKTFDDVLTAYKKQMAYTIKTLATWDNLIDMTHAQLMPTPFTSIMVGDCIEKGKDVTEGGARFNWTGPLGVGIANVGDSLLAVKKMVFDDKVISMDELLDLLDSDFKGREDMRQLLINKVPKYGNDIPEADLMVKLATDIFFDALKGYETYRGGPFVGSLLPVASYVAFGMSTGATPDGRYAGER</sequence>
<dbReference type="SUPFAM" id="SSF51998">
    <property type="entry name" value="PFL-like glycyl radical enzymes"/>
    <property type="match status" value="1"/>
</dbReference>
<feature type="domain" description="PFL" evidence="1">
    <location>
        <begin position="1"/>
        <end position="271"/>
    </location>
</feature>
<dbReference type="PROSITE" id="PS51554">
    <property type="entry name" value="PFL"/>
    <property type="match status" value="1"/>
</dbReference>
<evidence type="ECO:0000259" key="1">
    <source>
        <dbReference type="PROSITE" id="PS51554"/>
    </source>
</evidence>
<accession>X0T3N7</accession>
<evidence type="ECO:0000313" key="2">
    <source>
        <dbReference type="EMBL" id="GAF88093.1"/>
    </source>
</evidence>
<protein>
    <recommendedName>
        <fullName evidence="1">PFL domain-containing protein</fullName>
    </recommendedName>
</protein>
<dbReference type="AlphaFoldDB" id="X0T3N7"/>
<feature type="non-terminal residue" evidence="2">
    <location>
        <position position="275"/>
    </location>
</feature>
<dbReference type="PANTHER" id="PTHR43641:SF2">
    <property type="entry name" value="DEHYDRATASE YBIW-RELATED"/>
    <property type="match status" value="1"/>
</dbReference>
<dbReference type="InterPro" id="IPR051215">
    <property type="entry name" value="GRE"/>
</dbReference>
<dbReference type="PANTHER" id="PTHR43641">
    <property type="entry name" value="FORMATE ACETYLTRANSFERASE 3-RELATED"/>
    <property type="match status" value="1"/>
</dbReference>
<comment type="caution">
    <text evidence="2">The sequence shown here is derived from an EMBL/GenBank/DDBJ whole genome shotgun (WGS) entry which is preliminary data.</text>
</comment>
<dbReference type="EMBL" id="BARS01019183">
    <property type="protein sequence ID" value="GAF88093.1"/>
    <property type="molecule type" value="Genomic_DNA"/>
</dbReference>
<organism evidence="2">
    <name type="scientific">marine sediment metagenome</name>
    <dbReference type="NCBI Taxonomy" id="412755"/>
    <lineage>
        <taxon>unclassified sequences</taxon>
        <taxon>metagenomes</taxon>
        <taxon>ecological metagenomes</taxon>
    </lineage>
</organism>
<reference evidence="2" key="1">
    <citation type="journal article" date="2014" name="Front. Microbiol.">
        <title>High frequency of phylogenetically diverse reductive dehalogenase-homologous genes in deep subseafloor sedimentary metagenomes.</title>
        <authorList>
            <person name="Kawai M."/>
            <person name="Futagami T."/>
            <person name="Toyoda A."/>
            <person name="Takaki Y."/>
            <person name="Nishi S."/>
            <person name="Hori S."/>
            <person name="Arai W."/>
            <person name="Tsubouchi T."/>
            <person name="Morono Y."/>
            <person name="Uchiyama I."/>
            <person name="Ito T."/>
            <person name="Fujiyama A."/>
            <person name="Inagaki F."/>
            <person name="Takami H."/>
        </authorList>
    </citation>
    <scope>NUCLEOTIDE SEQUENCE</scope>
    <source>
        <strain evidence="2">Expedition CK06-06</strain>
    </source>
</reference>
<dbReference type="InterPro" id="IPR004184">
    <property type="entry name" value="PFL_dom"/>
</dbReference>
<proteinExistence type="predicted"/>
<dbReference type="GO" id="GO:0003824">
    <property type="term" value="F:catalytic activity"/>
    <property type="evidence" value="ECO:0007669"/>
    <property type="project" value="InterPro"/>
</dbReference>
<dbReference type="Pfam" id="PF02901">
    <property type="entry name" value="PFL-like"/>
    <property type="match status" value="1"/>
</dbReference>